<accession>A0A5J4QQ79</accession>
<gene>
    <name evidence="1" type="ORF">EZS28_054392</name>
</gene>
<proteinExistence type="predicted"/>
<reference evidence="1 2" key="1">
    <citation type="submission" date="2019-03" db="EMBL/GenBank/DDBJ databases">
        <title>Single cell metagenomics reveals metabolic interactions within the superorganism composed of flagellate Streblomastix strix and complex community of Bacteroidetes bacteria on its surface.</title>
        <authorList>
            <person name="Treitli S.C."/>
            <person name="Kolisko M."/>
            <person name="Husnik F."/>
            <person name="Keeling P."/>
            <person name="Hampl V."/>
        </authorList>
    </citation>
    <scope>NUCLEOTIDE SEQUENCE [LARGE SCALE GENOMIC DNA]</scope>
    <source>
        <strain evidence="1">ST1C</strain>
    </source>
</reference>
<protein>
    <submittedName>
        <fullName evidence="1">Uncharacterized protein</fullName>
    </submittedName>
</protein>
<dbReference type="EMBL" id="SNRW01044821">
    <property type="protein sequence ID" value="KAA6322793.1"/>
    <property type="molecule type" value="Genomic_DNA"/>
</dbReference>
<dbReference type="Proteomes" id="UP000324800">
    <property type="component" value="Unassembled WGS sequence"/>
</dbReference>
<name>A0A5J4QQ79_9EUKA</name>
<feature type="non-terminal residue" evidence="1">
    <location>
        <position position="34"/>
    </location>
</feature>
<evidence type="ECO:0000313" key="2">
    <source>
        <dbReference type="Proteomes" id="UP000324800"/>
    </source>
</evidence>
<evidence type="ECO:0000313" key="1">
    <source>
        <dbReference type="EMBL" id="KAA6322793.1"/>
    </source>
</evidence>
<organism evidence="1 2">
    <name type="scientific">Streblomastix strix</name>
    <dbReference type="NCBI Taxonomy" id="222440"/>
    <lineage>
        <taxon>Eukaryota</taxon>
        <taxon>Metamonada</taxon>
        <taxon>Preaxostyla</taxon>
        <taxon>Oxymonadida</taxon>
        <taxon>Streblomastigidae</taxon>
        <taxon>Streblomastix</taxon>
    </lineage>
</organism>
<comment type="caution">
    <text evidence="1">The sequence shown here is derived from an EMBL/GenBank/DDBJ whole genome shotgun (WGS) entry which is preliminary data.</text>
</comment>
<dbReference type="AlphaFoldDB" id="A0A5J4QQ79"/>
<sequence length="34" mass="3993">MNTKLEAKLILVLSRFLDQLIEWRLVGSFAVIFQ</sequence>